<protein>
    <submittedName>
        <fullName evidence="2">GNAT family N-acetyltransferase</fullName>
    </submittedName>
</protein>
<dbReference type="EMBL" id="BAABCK010000067">
    <property type="protein sequence ID" value="GAA3731585.1"/>
    <property type="molecule type" value="Genomic_DNA"/>
</dbReference>
<dbReference type="Pfam" id="PF13673">
    <property type="entry name" value="Acetyltransf_10"/>
    <property type="match status" value="1"/>
</dbReference>
<organism evidence="2 3">
    <name type="scientific">Salinicoccus jeotgali</name>
    <dbReference type="NCBI Taxonomy" id="381634"/>
    <lineage>
        <taxon>Bacteria</taxon>
        <taxon>Bacillati</taxon>
        <taxon>Bacillota</taxon>
        <taxon>Bacilli</taxon>
        <taxon>Bacillales</taxon>
        <taxon>Staphylococcaceae</taxon>
        <taxon>Salinicoccus</taxon>
    </lineage>
</organism>
<comment type="caution">
    <text evidence="2">The sequence shown here is derived from an EMBL/GenBank/DDBJ whole genome shotgun (WGS) entry which is preliminary data.</text>
</comment>
<proteinExistence type="predicted"/>
<keyword evidence="3" id="KW-1185">Reference proteome</keyword>
<dbReference type="SUPFAM" id="SSF55729">
    <property type="entry name" value="Acyl-CoA N-acyltransferases (Nat)"/>
    <property type="match status" value="1"/>
</dbReference>
<gene>
    <name evidence="2" type="ORF">GCM10022378_19800</name>
</gene>
<dbReference type="InterPro" id="IPR000182">
    <property type="entry name" value="GNAT_dom"/>
</dbReference>
<accession>A0ABP7F633</accession>
<evidence type="ECO:0000313" key="2">
    <source>
        <dbReference type="EMBL" id="GAA3731585.1"/>
    </source>
</evidence>
<dbReference type="InterPro" id="IPR016181">
    <property type="entry name" value="Acyl_CoA_acyltransferase"/>
</dbReference>
<name>A0ABP7F633_9STAP</name>
<evidence type="ECO:0000259" key="1">
    <source>
        <dbReference type="PROSITE" id="PS51186"/>
    </source>
</evidence>
<feature type="domain" description="N-acetyltransferase" evidence="1">
    <location>
        <begin position="5"/>
        <end position="143"/>
    </location>
</feature>
<dbReference type="RefSeq" id="WP_344703972.1">
    <property type="nucleotide sequence ID" value="NZ_BAABCK010000067.1"/>
</dbReference>
<dbReference type="Proteomes" id="UP001500920">
    <property type="component" value="Unassembled WGS sequence"/>
</dbReference>
<reference evidence="3" key="1">
    <citation type="journal article" date="2019" name="Int. J. Syst. Evol. Microbiol.">
        <title>The Global Catalogue of Microorganisms (GCM) 10K type strain sequencing project: providing services to taxonomists for standard genome sequencing and annotation.</title>
        <authorList>
            <consortium name="The Broad Institute Genomics Platform"/>
            <consortium name="The Broad Institute Genome Sequencing Center for Infectious Disease"/>
            <person name="Wu L."/>
            <person name="Ma J."/>
        </authorList>
    </citation>
    <scope>NUCLEOTIDE SEQUENCE [LARGE SCALE GENOMIC DNA]</scope>
    <source>
        <strain evidence="3">JCM 16981</strain>
    </source>
</reference>
<dbReference type="PROSITE" id="PS51186">
    <property type="entry name" value="GNAT"/>
    <property type="match status" value="1"/>
</dbReference>
<dbReference type="CDD" id="cd04301">
    <property type="entry name" value="NAT_SF"/>
    <property type="match status" value="1"/>
</dbReference>
<evidence type="ECO:0000313" key="3">
    <source>
        <dbReference type="Proteomes" id="UP001500920"/>
    </source>
</evidence>
<dbReference type="Gene3D" id="3.40.630.30">
    <property type="match status" value="1"/>
</dbReference>
<sequence length="143" mass="16688">MWHVRSFEELDVATLEEIYRLRTSVFVVEQECPYQEVDGRDPECTHIYKKDDSVIAAYLRIVPGKPIAIGRVIVRKDHRKKGLGKALMEQAMQYVGKVHPGEKVYLHGQAHLERFYQQFGFRKTSEVHLEDGIPHIDMTYETD</sequence>